<dbReference type="InterPro" id="IPR002645">
    <property type="entry name" value="STAS_dom"/>
</dbReference>
<comment type="subcellular location">
    <subcellularLocation>
        <location evidence="1">Membrane</location>
        <topology evidence="1">Multi-pass membrane protein</topology>
    </subcellularLocation>
</comment>
<feature type="transmembrane region" description="Helical" evidence="6">
    <location>
        <begin position="449"/>
        <end position="470"/>
    </location>
</feature>
<comment type="caution">
    <text evidence="8">The sequence shown here is derived from an EMBL/GenBank/DDBJ whole genome shotgun (WGS) entry which is preliminary data.</text>
</comment>
<dbReference type="GO" id="GO:0055085">
    <property type="term" value="P:transmembrane transport"/>
    <property type="evidence" value="ECO:0007669"/>
    <property type="project" value="InterPro"/>
</dbReference>
<feature type="transmembrane region" description="Helical" evidence="6">
    <location>
        <begin position="186"/>
        <end position="206"/>
    </location>
</feature>
<dbReference type="AlphaFoldDB" id="A0A226E2X8"/>
<feature type="transmembrane region" description="Helical" evidence="6">
    <location>
        <begin position="152"/>
        <end position="174"/>
    </location>
</feature>
<feature type="transmembrane region" description="Helical" evidence="6">
    <location>
        <begin position="351"/>
        <end position="372"/>
    </location>
</feature>
<sequence>MRSFSLSSEDTFDTVEEVEDPGGLSLPVPIPTIRISPPRSPSGSNNTIKYHPNSPGKVAPSRKNSVKGDDRVTWSKKERLELFLRRHFRRKNLERTFPILKWGPQYNVQKLISDSIAGFTVALTLLPQALTYATVAGLPPIYGLYSSFVGPFVYIIFGSTTAINVGPAAIQSIVTYKYTAGKPPEYAVFLCFVTAVFTLVMGIFRLGFVANFISAPVLSAFTSAVALTIIATQLKPLLGLSFPADEFVETLQGLSQHIDDIKHHYMEKMFRCMTKNFPRVEKILWLFSVTKSAIVMLGSMILVACWYPDQPFSIVGHISPGLPSFKPPPFEIFSPKDNRTHSFSDIMKEEASALFVVPLLGIISHCTIAKVFAGTSRVDAAQEILVVGISNAIACFFSSMPIGGSFSRTIVNVQSGVKTPFAGMITGIIVILALEYLTPYFFYIPKASIAAVICISCLFMVNPYIILPLWRTKKMDMIPWAVTFLVTLFAGLEYGIAIGILISALFLLFYSARPRVKVGTRQTPQGTVFIHILLDRSLTFPSVDYISNQIIKAACNWGSTDTPIVIDCHHIQYADFTAAEGMRDLLTNMSNMGYQVFFWKVKPSVFRVISGTMRNSDLPLCRCNTEEELHAVLDGVHRRLSMFHPFVIRDGHKLPSFSYSMKNKKSSSVAKTAASAVSTGVFI</sequence>
<name>A0A226E2X8_FOLCA</name>
<accession>A0A226E2X8</accession>
<feature type="transmembrane region" description="Helical" evidence="6">
    <location>
        <begin position="212"/>
        <end position="231"/>
    </location>
</feature>
<keyword evidence="2 6" id="KW-0812">Transmembrane</keyword>
<dbReference type="PROSITE" id="PS50801">
    <property type="entry name" value="STAS"/>
    <property type="match status" value="1"/>
</dbReference>
<reference evidence="8 9" key="1">
    <citation type="submission" date="2015-12" db="EMBL/GenBank/DDBJ databases">
        <title>The genome of Folsomia candida.</title>
        <authorList>
            <person name="Faddeeva A."/>
            <person name="Derks M.F."/>
            <person name="Anvar Y."/>
            <person name="Smit S."/>
            <person name="Van Straalen N."/>
            <person name="Roelofs D."/>
        </authorList>
    </citation>
    <scope>NUCLEOTIDE SEQUENCE [LARGE SCALE GENOMIC DNA]</scope>
    <source>
        <strain evidence="8 9">VU population</strain>
        <tissue evidence="8">Whole body</tissue>
    </source>
</reference>
<dbReference type="Pfam" id="PF00916">
    <property type="entry name" value="Sulfate_transp"/>
    <property type="match status" value="1"/>
</dbReference>
<feature type="transmembrane region" description="Helical" evidence="6">
    <location>
        <begin position="422"/>
        <end position="442"/>
    </location>
</feature>
<feature type="compositionally biased region" description="Acidic residues" evidence="5">
    <location>
        <begin position="10"/>
        <end position="20"/>
    </location>
</feature>
<protein>
    <submittedName>
        <fullName evidence="8">Sodium-independent sulfate anion transporter</fullName>
    </submittedName>
</protein>
<feature type="domain" description="STAS" evidence="7">
    <location>
        <begin position="532"/>
        <end position="609"/>
    </location>
</feature>
<dbReference type="Proteomes" id="UP000198287">
    <property type="component" value="Unassembled WGS sequence"/>
</dbReference>
<feature type="transmembrane region" description="Helical" evidence="6">
    <location>
        <begin position="283"/>
        <end position="307"/>
    </location>
</feature>
<dbReference type="EMBL" id="LNIX01000007">
    <property type="protein sequence ID" value="OXA51337.1"/>
    <property type="molecule type" value="Genomic_DNA"/>
</dbReference>
<evidence type="ECO:0000256" key="6">
    <source>
        <dbReference type="SAM" id="Phobius"/>
    </source>
</evidence>
<dbReference type="SUPFAM" id="SSF52091">
    <property type="entry name" value="SpoIIaa-like"/>
    <property type="match status" value="1"/>
</dbReference>
<dbReference type="OMA" id="CCLMGYL"/>
<evidence type="ECO:0000256" key="4">
    <source>
        <dbReference type="ARBA" id="ARBA00023136"/>
    </source>
</evidence>
<feature type="transmembrane region" description="Helical" evidence="6">
    <location>
        <begin position="384"/>
        <end position="402"/>
    </location>
</feature>
<evidence type="ECO:0000313" key="9">
    <source>
        <dbReference type="Proteomes" id="UP000198287"/>
    </source>
</evidence>
<dbReference type="PANTHER" id="PTHR11814">
    <property type="entry name" value="SULFATE TRANSPORTER"/>
    <property type="match status" value="1"/>
</dbReference>
<evidence type="ECO:0000256" key="1">
    <source>
        <dbReference type="ARBA" id="ARBA00004141"/>
    </source>
</evidence>
<keyword evidence="3 6" id="KW-1133">Transmembrane helix</keyword>
<evidence type="ECO:0000313" key="8">
    <source>
        <dbReference type="EMBL" id="OXA51337.1"/>
    </source>
</evidence>
<dbReference type="InterPro" id="IPR036513">
    <property type="entry name" value="STAS_dom_sf"/>
</dbReference>
<gene>
    <name evidence="8" type="ORF">Fcan01_13160</name>
</gene>
<keyword evidence="4 6" id="KW-0472">Membrane</keyword>
<feature type="transmembrane region" description="Helical" evidence="6">
    <location>
        <begin position="111"/>
        <end position="132"/>
    </location>
</feature>
<dbReference type="GO" id="GO:0016020">
    <property type="term" value="C:membrane"/>
    <property type="evidence" value="ECO:0007669"/>
    <property type="project" value="UniProtKB-SubCell"/>
</dbReference>
<evidence type="ECO:0000256" key="3">
    <source>
        <dbReference type="ARBA" id="ARBA00022989"/>
    </source>
</evidence>
<evidence type="ECO:0000256" key="2">
    <source>
        <dbReference type="ARBA" id="ARBA00022692"/>
    </source>
</evidence>
<evidence type="ECO:0000256" key="5">
    <source>
        <dbReference type="SAM" id="MobiDB-lite"/>
    </source>
</evidence>
<feature type="transmembrane region" description="Helical" evidence="6">
    <location>
        <begin position="482"/>
        <end position="510"/>
    </location>
</feature>
<dbReference type="InterPro" id="IPR001902">
    <property type="entry name" value="SLC26A/SulP_fam"/>
</dbReference>
<dbReference type="OrthoDB" id="288203at2759"/>
<proteinExistence type="predicted"/>
<dbReference type="Pfam" id="PF01740">
    <property type="entry name" value="STAS"/>
    <property type="match status" value="1"/>
</dbReference>
<keyword evidence="9" id="KW-1185">Reference proteome</keyword>
<evidence type="ECO:0000259" key="7">
    <source>
        <dbReference type="PROSITE" id="PS50801"/>
    </source>
</evidence>
<dbReference type="Gene3D" id="3.30.750.24">
    <property type="entry name" value="STAS domain"/>
    <property type="match status" value="1"/>
</dbReference>
<organism evidence="8 9">
    <name type="scientific">Folsomia candida</name>
    <name type="common">Springtail</name>
    <dbReference type="NCBI Taxonomy" id="158441"/>
    <lineage>
        <taxon>Eukaryota</taxon>
        <taxon>Metazoa</taxon>
        <taxon>Ecdysozoa</taxon>
        <taxon>Arthropoda</taxon>
        <taxon>Hexapoda</taxon>
        <taxon>Collembola</taxon>
        <taxon>Entomobryomorpha</taxon>
        <taxon>Isotomoidea</taxon>
        <taxon>Isotomidae</taxon>
        <taxon>Proisotominae</taxon>
        <taxon>Folsomia</taxon>
    </lineage>
</organism>
<dbReference type="CDD" id="cd07042">
    <property type="entry name" value="STAS_SulP_like_sulfate_transporter"/>
    <property type="match status" value="1"/>
</dbReference>
<dbReference type="InterPro" id="IPR011547">
    <property type="entry name" value="SLC26A/SulP_dom"/>
</dbReference>
<feature type="region of interest" description="Disordered" evidence="5">
    <location>
        <begin position="1"/>
        <end position="70"/>
    </location>
</feature>